<dbReference type="PANTHER" id="PTHR20923">
    <property type="entry name" value="BAT4 PROTEIN-RELATED"/>
    <property type="match status" value="1"/>
</dbReference>
<sequence>MENGMKTTGMDINVSDQYGWTALMCASYAGHLHIVKYLLSIGVNISKRSKSGETAADFALKSGHHEIYRYITSYEKEKSRYTSKLLYECFGNSRIRLEPSLRKIKGSRKAMNVTRFCDACQCTYVGEAHLSGIVHLLETRKPVMDPGYGIPEWNKGYRILRKNGWDEFEGLGRNATGRRYPIRTILKRDKLGLGCATADTPKVTHFKANDVNAVKTWPTTRRKQMRNHRIFHEKILEHRFRSMFRDN</sequence>
<evidence type="ECO:0000256" key="1">
    <source>
        <dbReference type="PROSITE-ProRule" id="PRU00023"/>
    </source>
</evidence>
<evidence type="ECO:0000313" key="3">
    <source>
        <dbReference type="WBParaSite" id="maker-PairedContig_2996-snap-gene-0.6-mRNA-1"/>
    </source>
</evidence>
<dbReference type="InterPro" id="IPR000467">
    <property type="entry name" value="G_patch_dom"/>
</dbReference>
<dbReference type="PANTHER" id="PTHR20923:SF1">
    <property type="entry name" value="G PATCH DOMAIN AND ANKYRIN REPEAT-CONTAINING PROTEIN 1"/>
    <property type="match status" value="1"/>
</dbReference>
<feature type="repeat" description="ANK" evidence="1">
    <location>
        <begin position="18"/>
        <end position="50"/>
    </location>
</feature>
<dbReference type="InterPro" id="IPR002110">
    <property type="entry name" value="Ankyrin_rpt"/>
</dbReference>
<dbReference type="PROSITE" id="PS50297">
    <property type="entry name" value="ANK_REP_REGION"/>
    <property type="match status" value="1"/>
</dbReference>
<dbReference type="Pfam" id="PF01585">
    <property type="entry name" value="G-patch"/>
    <property type="match status" value="1"/>
</dbReference>
<organism evidence="3">
    <name type="scientific">Wuchereria bancrofti</name>
    <dbReference type="NCBI Taxonomy" id="6293"/>
    <lineage>
        <taxon>Eukaryota</taxon>
        <taxon>Metazoa</taxon>
        <taxon>Ecdysozoa</taxon>
        <taxon>Nematoda</taxon>
        <taxon>Chromadorea</taxon>
        <taxon>Rhabditida</taxon>
        <taxon>Spirurina</taxon>
        <taxon>Spiruromorpha</taxon>
        <taxon>Filarioidea</taxon>
        <taxon>Onchocercidae</taxon>
        <taxon>Wuchereria</taxon>
    </lineage>
</organism>
<dbReference type="GO" id="GO:0003676">
    <property type="term" value="F:nucleic acid binding"/>
    <property type="evidence" value="ECO:0007669"/>
    <property type="project" value="InterPro"/>
</dbReference>
<name>A0A1I8ELQ0_WUCBA</name>
<dbReference type="Gene3D" id="1.25.40.20">
    <property type="entry name" value="Ankyrin repeat-containing domain"/>
    <property type="match status" value="1"/>
</dbReference>
<proteinExistence type="predicted"/>
<feature type="domain" description="G-patch" evidence="2">
    <location>
        <begin position="152"/>
        <end position="198"/>
    </location>
</feature>
<dbReference type="PROSITE" id="PS50088">
    <property type="entry name" value="ANK_REPEAT"/>
    <property type="match status" value="1"/>
</dbReference>
<dbReference type="SUPFAM" id="SSF48403">
    <property type="entry name" value="Ankyrin repeat"/>
    <property type="match status" value="1"/>
</dbReference>
<protein>
    <submittedName>
        <fullName evidence="3">G-patch domain-containing protein</fullName>
    </submittedName>
</protein>
<dbReference type="Pfam" id="PF12796">
    <property type="entry name" value="Ank_2"/>
    <property type="match status" value="1"/>
</dbReference>
<evidence type="ECO:0000259" key="2">
    <source>
        <dbReference type="PROSITE" id="PS50174"/>
    </source>
</evidence>
<accession>A0A1I8ELQ0</accession>
<dbReference type="WBParaSite" id="maker-PairedContig_2996-snap-gene-0.6-mRNA-1">
    <property type="protein sequence ID" value="maker-PairedContig_2996-snap-gene-0.6-mRNA-1"/>
    <property type="gene ID" value="maker-PairedContig_2996-snap-gene-0.6"/>
</dbReference>
<dbReference type="AlphaFoldDB" id="A0A1I8ELQ0"/>
<dbReference type="SMART" id="SM00443">
    <property type="entry name" value="G_patch"/>
    <property type="match status" value="1"/>
</dbReference>
<dbReference type="InterPro" id="IPR036770">
    <property type="entry name" value="Ankyrin_rpt-contain_sf"/>
</dbReference>
<dbReference type="SMART" id="SM00248">
    <property type="entry name" value="ANK"/>
    <property type="match status" value="2"/>
</dbReference>
<dbReference type="InterPro" id="IPR039146">
    <property type="entry name" value="GPANK1"/>
</dbReference>
<reference evidence="3" key="1">
    <citation type="submission" date="2016-11" db="UniProtKB">
        <authorList>
            <consortium name="WormBaseParasite"/>
        </authorList>
    </citation>
    <scope>IDENTIFICATION</scope>
    <source>
        <strain evidence="3">pt0022</strain>
    </source>
</reference>
<keyword evidence="1" id="KW-0040">ANK repeat</keyword>
<dbReference type="PROSITE" id="PS50174">
    <property type="entry name" value="G_PATCH"/>
    <property type="match status" value="1"/>
</dbReference>